<protein>
    <submittedName>
        <fullName evidence="4">Acyl transferase domain-containing protein</fullName>
    </submittedName>
</protein>
<dbReference type="InterPro" id="IPR050091">
    <property type="entry name" value="PKS_NRPS_Biosynth_Enz"/>
</dbReference>
<dbReference type="Pfam" id="PF00698">
    <property type="entry name" value="Acyl_transf_1"/>
    <property type="match status" value="1"/>
</dbReference>
<keyword evidence="5" id="KW-1185">Reference proteome</keyword>
<dbReference type="SUPFAM" id="SSF52151">
    <property type="entry name" value="FabD/lysophospholipase-like"/>
    <property type="match status" value="1"/>
</dbReference>
<dbReference type="PANTHER" id="PTHR43775">
    <property type="entry name" value="FATTY ACID SYNTHASE"/>
    <property type="match status" value="1"/>
</dbReference>
<dbReference type="InterPro" id="IPR014043">
    <property type="entry name" value="Acyl_transferase_dom"/>
</dbReference>
<comment type="caution">
    <text evidence="4">The sequence shown here is derived from an EMBL/GenBank/DDBJ whole genome shotgun (WGS) entry which is preliminary data.</text>
</comment>
<dbReference type="SUPFAM" id="SSF55048">
    <property type="entry name" value="Probable ACP-binding domain of malonyl-CoA ACP transacylase"/>
    <property type="match status" value="1"/>
</dbReference>
<sequence length="421" mass="43496">MPNLLFPISATATAELHAVAARLADEVDEQARPLPALAAELSAREHLPVRAVVVAEDHGQLAARLRSVAEDQPGTGAAVGAVGPSTAPVWVFSGHGSQWAGMGAALLASEPVFADQIDLLEPLVAAEAGFSLREVLSGPAAVTDVAQVQPTLFAMQVALAATWRAYGPEPAAVIGHSMGEIAAAVAVGALSHADGARAICRRSALMRRIAGAGAMAMVALSEQEVRADLAEHGHGGVSIAALSGPTSTVIAGEPGQVSALVAAWEARELMARTVKVEVASHSPQVEPILPELAAALATLRPARPRVRFYSTVLDDPRAQPALDAGYWTSNLRRPVRFASAVNAALADGHRLFVEVSPHPLLTHALRENAEHAGLSATVLSTVRRGGDAALRFRTQLGALHCAGAPLNWPLVQGTAVAGAPR</sequence>
<dbReference type="GO" id="GO:0004312">
    <property type="term" value="F:fatty acid synthase activity"/>
    <property type="evidence" value="ECO:0007669"/>
    <property type="project" value="TreeGrafter"/>
</dbReference>
<dbReference type="InterPro" id="IPR016035">
    <property type="entry name" value="Acyl_Trfase/lysoPLipase"/>
</dbReference>
<evidence type="ECO:0000256" key="2">
    <source>
        <dbReference type="ARBA" id="ARBA00022553"/>
    </source>
</evidence>
<dbReference type="GO" id="GO:0006633">
    <property type="term" value="P:fatty acid biosynthetic process"/>
    <property type="evidence" value="ECO:0007669"/>
    <property type="project" value="TreeGrafter"/>
</dbReference>
<evidence type="ECO:0000259" key="3">
    <source>
        <dbReference type="SMART" id="SM00827"/>
    </source>
</evidence>
<keyword evidence="1" id="KW-0596">Phosphopantetheine</keyword>
<dbReference type="Gene3D" id="3.40.366.10">
    <property type="entry name" value="Malonyl-Coenzyme A Acyl Carrier Protein, domain 2"/>
    <property type="match status" value="1"/>
</dbReference>
<dbReference type="GO" id="GO:0005737">
    <property type="term" value="C:cytoplasm"/>
    <property type="evidence" value="ECO:0007669"/>
    <property type="project" value="TreeGrafter"/>
</dbReference>
<dbReference type="InterPro" id="IPR001227">
    <property type="entry name" value="Ac_transferase_dom_sf"/>
</dbReference>
<dbReference type="RefSeq" id="WP_253765791.1">
    <property type="nucleotide sequence ID" value="NZ_JAMTCK010000001.1"/>
</dbReference>
<dbReference type="InterPro" id="IPR016036">
    <property type="entry name" value="Malonyl_transacylase_ACP-bd"/>
</dbReference>
<gene>
    <name evidence="4" type="ORF">LX83_000131</name>
</gene>
<keyword evidence="2" id="KW-0597">Phosphoprotein</keyword>
<reference evidence="4" key="1">
    <citation type="submission" date="2022-06" db="EMBL/GenBank/DDBJ databases">
        <title>Genomic Encyclopedia of Archaeal and Bacterial Type Strains, Phase II (KMG-II): from individual species to whole genera.</title>
        <authorList>
            <person name="Goeker M."/>
        </authorList>
    </citation>
    <scope>NUCLEOTIDE SEQUENCE</scope>
    <source>
        <strain evidence="4">DSM 43935</strain>
    </source>
</reference>
<dbReference type="SMART" id="SM00827">
    <property type="entry name" value="PKS_AT"/>
    <property type="match status" value="1"/>
</dbReference>
<dbReference type="AlphaFoldDB" id="A0AAE3G7T3"/>
<feature type="domain" description="Malonyl-CoA:ACP transacylase (MAT)" evidence="3">
    <location>
        <begin position="91"/>
        <end position="386"/>
    </location>
</feature>
<accession>A0AAE3G7T3</accession>
<dbReference type="GO" id="GO:0005886">
    <property type="term" value="C:plasma membrane"/>
    <property type="evidence" value="ECO:0007669"/>
    <property type="project" value="TreeGrafter"/>
</dbReference>
<dbReference type="Proteomes" id="UP001206128">
    <property type="component" value="Unassembled WGS sequence"/>
</dbReference>
<dbReference type="GO" id="GO:0071770">
    <property type="term" value="P:DIM/DIP cell wall layer assembly"/>
    <property type="evidence" value="ECO:0007669"/>
    <property type="project" value="TreeGrafter"/>
</dbReference>
<keyword evidence="4" id="KW-0808">Transferase</keyword>
<evidence type="ECO:0000256" key="1">
    <source>
        <dbReference type="ARBA" id="ARBA00022450"/>
    </source>
</evidence>
<dbReference type="Gene3D" id="3.30.70.250">
    <property type="entry name" value="Malonyl-CoA ACP transacylase, ACP-binding"/>
    <property type="match status" value="1"/>
</dbReference>
<dbReference type="PANTHER" id="PTHR43775:SF37">
    <property type="entry name" value="SI:DKEY-61P9.11"/>
    <property type="match status" value="1"/>
</dbReference>
<evidence type="ECO:0000313" key="4">
    <source>
        <dbReference type="EMBL" id="MCP2163291.1"/>
    </source>
</evidence>
<evidence type="ECO:0000313" key="5">
    <source>
        <dbReference type="Proteomes" id="UP001206128"/>
    </source>
</evidence>
<name>A0AAE3G7T3_9PSEU</name>
<proteinExistence type="predicted"/>
<organism evidence="4 5">
    <name type="scientific">Goodfellowiella coeruleoviolacea</name>
    <dbReference type="NCBI Taxonomy" id="334858"/>
    <lineage>
        <taxon>Bacteria</taxon>
        <taxon>Bacillati</taxon>
        <taxon>Actinomycetota</taxon>
        <taxon>Actinomycetes</taxon>
        <taxon>Pseudonocardiales</taxon>
        <taxon>Pseudonocardiaceae</taxon>
        <taxon>Goodfellowiella</taxon>
    </lineage>
</organism>
<dbReference type="EMBL" id="JAMTCK010000001">
    <property type="protein sequence ID" value="MCP2163291.1"/>
    <property type="molecule type" value="Genomic_DNA"/>
</dbReference>